<dbReference type="GO" id="GO:0005737">
    <property type="term" value="C:cytoplasm"/>
    <property type="evidence" value="ECO:0007669"/>
    <property type="project" value="TreeGrafter"/>
</dbReference>
<dbReference type="InterPro" id="IPR013785">
    <property type="entry name" value="Aldolase_TIM"/>
</dbReference>
<dbReference type="PANTHER" id="PTHR43778:SF2">
    <property type="entry name" value="PYRUVATE CARBOXYLASE, MITOCHONDRIAL"/>
    <property type="match status" value="1"/>
</dbReference>
<dbReference type="Pfam" id="PF00682">
    <property type="entry name" value="HMGL-like"/>
    <property type="match status" value="1"/>
</dbReference>
<reference evidence="4 6" key="2">
    <citation type="submission" date="2018-08" db="EMBL/GenBank/DDBJ databases">
        <title>Draft genome of Streptococcus sp. nov. Z1.</title>
        <authorList>
            <person name="Tian Z."/>
        </authorList>
    </citation>
    <scope>NUCLEOTIDE SEQUENCE [LARGE SCALE GENOMIC DNA]</scope>
    <source>
        <strain evidence="4">Z1</strain>
        <strain evidence="6">Z1(2018)</strain>
    </source>
</reference>
<evidence type="ECO:0000313" key="5">
    <source>
        <dbReference type="Proteomes" id="UP000246115"/>
    </source>
</evidence>
<dbReference type="PANTHER" id="PTHR43778">
    <property type="entry name" value="PYRUVATE CARBOXYLASE"/>
    <property type="match status" value="1"/>
</dbReference>
<protein>
    <submittedName>
        <fullName evidence="4">Oxaloacetate decarboxylase subunit alpha</fullName>
    </submittedName>
</protein>
<dbReference type="NCBIfam" id="NF006761">
    <property type="entry name" value="PRK09282.1"/>
    <property type="match status" value="1"/>
</dbReference>
<dbReference type="InterPro" id="IPR055268">
    <property type="entry name" value="PCB-like"/>
</dbReference>
<dbReference type="SUPFAM" id="SSF89000">
    <property type="entry name" value="post-HMGL domain-like"/>
    <property type="match status" value="1"/>
</dbReference>
<dbReference type="EMBL" id="QVQZ01000035">
    <property type="protein sequence ID" value="RFU52411.1"/>
    <property type="molecule type" value="Genomic_DNA"/>
</dbReference>
<evidence type="ECO:0000313" key="4">
    <source>
        <dbReference type="EMBL" id="RFU52411.1"/>
    </source>
</evidence>
<dbReference type="InterPro" id="IPR003379">
    <property type="entry name" value="Carboxylase_cons_dom"/>
</dbReference>
<organism evidence="4 6">
    <name type="scientific">Streptococcus chenjunshii</name>
    <dbReference type="NCBI Taxonomy" id="2173853"/>
    <lineage>
        <taxon>Bacteria</taxon>
        <taxon>Bacillati</taxon>
        <taxon>Bacillota</taxon>
        <taxon>Bacilli</taxon>
        <taxon>Lactobacillales</taxon>
        <taxon>Streptococcaceae</taxon>
        <taxon>Streptococcus</taxon>
    </lineage>
</organism>
<evidence type="ECO:0000313" key="7">
    <source>
        <dbReference type="Proteomes" id="UP000264056"/>
    </source>
</evidence>
<dbReference type="EMBL" id="CP031733">
    <property type="protein sequence ID" value="AXQ78314.1"/>
    <property type="molecule type" value="Genomic_DNA"/>
</dbReference>
<evidence type="ECO:0000313" key="6">
    <source>
        <dbReference type="Proteomes" id="UP000262901"/>
    </source>
</evidence>
<accession>A0A346NBB9</accession>
<dbReference type="EMBL" id="QVQY01000046">
    <property type="protein sequence ID" value="RFU50092.1"/>
    <property type="molecule type" value="Genomic_DNA"/>
</dbReference>
<accession>A0A372KJD7</accession>
<sequence>MFTETVLRDAHQSLMATRLRTDEMLPIMEQLDKAGYHALECWGGATFDSCVRYLNEDPWERLRSIKERAQNTKLQMLLRGQNLLGYRHYADDIVEQFITSAAQNGIDIFRIFDALNDVRNLEASVKAVKKNGKHAQLTICYTTSPVHTIEYYKQLTKEMADLGADSICVKDMAGILTPAAARSLIPALKGVTELPIEVHTHSTSGTSEMTYLAAAEAGADIIDTAISPLAGGTSQPATESLSTVLKELGFKVDLDDEALVAISDYFKPIKEKYIAEGILAPKMLGLEPQTLIYQVPGGMLSNLYSQLKQAKSEHLYEEVLKEVPRVREDLGYPPLVTPLSQMVGTQAVFNVLTNERYKMVPNEIKDYVCGKYGKSPAPIKDNIKQKIIEDDSVIDVRPADLLEPELDKMKQELEGLARSEEDVLIYAMFPQLGKDFLKQKYQPKDKQEPKEDEVIRIQAVM</sequence>
<dbReference type="Proteomes" id="UP000264056">
    <property type="component" value="Unassembled WGS sequence"/>
</dbReference>
<dbReference type="Pfam" id="PF02436">
    <property type="entry name" value="PYC_OADA"/>
    <property type="match status" value="1"/>
</dbReference>
<feature type="domain" description="Pyruvate carboxyltransferase" evidence="1">
    <location>
        <begin position="1"/>
        <end position="260"/>
    </location>
</feature>
<reference evidence="2" key="4">
    <citation type="journal article" date="2019" name="Int. J. Syst. Evol. Microbiol.">
        <title>Streptococcus chenjunshii sp. nov. isolated from feces of Tibetan antelopes.</title>
        <authorList>
            <person name="Tian Z."/>
            <person name="Lu S."/>
            <person name="Jin D."/>
            <person name="Yang J."/>
            <person name="Pu J."/>
            <person name="Lai X.H."/>
            <person name="Bai X.N."/>
            <person name="Wu X.M."/>
            <person name="Li J."/>
            <person name="Wang S."/>
            <person name="Xu J."/>
        </authorList>
    </citation>
    <scope>NUCLEOTIDE SEQUENCE</scope>
    <source>
        <strain evidence="2">Z15</strain>
    </source>
</reference>
<dbReference type="AlphaFoldDB" id="A0A372KJD7"/>
<dbReference type="SUPFAM" id="SSF51569">
    <property type="entry name" value="Aldolase"/>
    <property type="match status" value="1"/>
</dbReference>
<dbReference type="KEGG" id="schj:DDV21_004090"/>
<dbReference type="CDD" id="cd07937">
    <property type="entry name" value="DRE_TIM_PC_TC_5S"/>
    <property type="match status" value="1"/>
</dbReference>
<dbReference type="NCBIfam" id="NF008985">
    <property type="entry name" value="PRK12331.1"/>
    <property type="match status" value="1"/>
</dbReference>
<dbReference type="PROSITE" id="PS50991">
    <property type="entry name" value="PYR_CT"/>
    <property type="match status" value="1"/>
</dbReference>
<evidence type="ECO:0000313" key="3">
    <source>
        <dbReference type="EMBL" id="RFU50092.1"/>
    </source>
</evidence>
<dbReference type="GO" id="GO:0004736">
    <property type="term" value="F:pyruvate carboxylase activity"/>
    <property type="evidence" value="ECO:0007669"/>
    <property type="project" value="TreeGrafter"/>
</dbReference>
<dbReference type="Proteomes" id="UP000246115">
    <property type="component" value="Chromosome"/>
</dbReference>
<reference evidence="3 7" key="1">
    <citation type="submission" date="2018-08" db="EMBL/GenBank/DDBJ databases">
        <title>Draft genome of Streptococcus sp .nov. Z2.</title>
        <authorList>
            <person name="Tian Z."/>
        </authorList>
    </citation>
    <scope>NUCLEOTIDE SEQUENCE [LARGE SCALE GENOMIC DNA]</scope>
    <source>
        <strain evidence="3 7">Z2</strain>
    </source>
</reference>
<keyword evidence="7" id="KW-1185">Reference proteome</keyword>
<dbReference type="InterPro" id="IPR000891">
    <property type="entry name" value="PYR_CT"/>
</dbReference>
<evidence type="ECO:0000259" key="1">
    <source>
        <dbReference type="PROSITE" id="PS50991"/>
    </source>
</evidence>
<proteinExistence type="predicted"/>
<gene>
    <name evidence="2" type="ORF">DDV21_004090</name>
    <name evidence="3" type="ORF">DDV22_10435</name>
    <name evidence="4" type="ORF">DDV23_09760</name>
</gene>
<evidence type="ECO:0000313" key="2">
    <source>
        <dbReference type="EMBL" id="AXQ78314.1"/>
    </source>
</evidence>
<reference evidence="5" key="3">
    <citation type="submission" date="2018-08" db="EMBL/GenBank/DDBJ databases">
        <title>Streptococcus chenjunshii sp. nov., isolated from stools sample of the Tibetan antelope in the Qinghai-Tibet plateau, China.</title>
        <authorList>
            <person name="Tian Z."/>
        </authorList>
    </citation>
    <scope>NUCLEOTIDE SEQUENCE [LARGE SCALE GENOMIC DNA]</scope>
    <source>
        <strain evidence="5">Z15</strain>
    </source>
</reference>
<name>A0A372KJD7_9STRE</name>
<dbReference type="GO" id="GO:0006094">
    <property type="term" value="P:gluconeogenesis"/>
    <property type="evidence" value="ECO:0007669"/>
    <property type="project" value="TreeGrafter"/>
</dbReference>
<dbReference type="OrthoDB" id="9807469at2"/>
<dbReference type="Gene3D" id="3.20.20.70">
    <property type="entry name" value="Aldolase class I"/>
    <property type="match status" value="1"/>
</dbReference>
<dbReference type="Proteomes" id="UP000262901">
    <property type="component" value="Unassembled WGS sequence"/>
</dbReference>